<dbReference type="EMBL" id="MDYP01000069">
    <property type="protein sequence ID" value="OQD98640.1"/>
    <property type="molecule type" value="Genomic_DNA"/>
</dbReference>
<dbReference type="Gene3D" id="3.30.460.40">
    <property type="match status" value="1"/>
</dbReference>
<dbReference type="Proteomes" id="UP000191518">
    <property type="component" value="Unassembled WGS sequence"/>
</dbReference>
<dbReference type="AlphaFoldDB" id="A0A1V6RAS0"/>
<protein>
    <submittedName>
        <fullName evidence="1">Uncharacterized protein</fullName>
    </submittedName>
</protein>
<organism evidence="1 2">
    <name type="scientific">Penicillium vulpinum</name>
    <dbReference type="NCBI Taxonomy" id="29845"/>
    <lineage>
        <taxon>Eukaryota</taxon>
        <taxon>Fungi</taxon>
        <taxon>Dikarya</taxon>
        <taxon>Ascomycota</taxon>
        <taxon>Pezizomycotina</taxon>
        <taxon>Eurotiomycetes</taxon>
        <taxon>Eurotiomycetidae</taxon>
        <taxon>Eurotiales</taxon>
        <taxon>Aspergillaceae</taxon>
        <taxon>Penicillium</taxon>
    </lineage>
</organism>
<keyword evidence="2" id="KW-1185">Reference proteome</keyword>
<sequence>MAVNQILVSVLSILQDEKIPVCVIGELALNYYNVPRVVHDLEFCVPEASLLTAASTLCSTGQYRPRPKMEYDIFTQYKDGFPAFRVQSHPNLAIVLFPDNFFHLSPVGQMIVLRSQKSDISIYSRQILDLVPEKSLEILPFPHLSPYFIGLCRRFFESGDDMARIAAEQLVGGMKLDEAWIQLNLSKAPPKVQYLASVLVDERFSSVDELWDLQMSSFAESDREEELQCIPGSGFQ</sequence>
<name>A0A1V6RAS0_9EURO</name>
<accession>A0A1V6RAS0</accession>
<proteinExistence type="predicted"/>
<dbReference type="InterPro" id="IPR043519">
    <property type="entry name" value="NT_sf"/>
</dbReference>
<reference evidence="2" key="1">
    <citation type="journal article" date="2017" name="Nat. Microbiol.">
        <title>Global analysis of biosynthetic gene clusters reveals vast potential of secondary metabolite production in Penicillium species.</title>
        <authorList>
            <person name="Nielsen J.C."/>
            <person name="Grijseels S."/>
            <person name="Prigent S."/>
            <person name="Ji B."/>
            <person name="Dainat J."/>
            <person name="Nielsen K.F."/>
            <person name="Frisvad J.C."/>
            <person name="Workman M."/>
            <person name="Nielsen J."/>
        </authorList>
    </citation>
    <scope>NUCLEOTIDE SEQUENCE [LARGE SCALE GENOMIC DNA]</scope>
    <source>
        <strain evidence="2">IBT 29486</strain>
    </source>
</reference>
<evidence type="ECO:0000313" key="1">
    <source>
        <dbReference type="EMBL" id="OQD98640.1"/>
    </source>
</evidence>
<comment type="caution">
    <text evidence="1">The sequence shown here is derived from an EMBL/GenBank/DDBJ whole genome shotgun (WGS) entry which is preliminary data.</text>
</comment>
<dbReference type="SUPFAM" id="SSF81301">
    <property type="entry name" value="Nucleotidyltransferase"/>
    <property type="match status" value="1"/>
</dbReference>
<gene>
    <name evidence="1" type="ORF">PENVUL_c069G07099</name>
</gene>
<evidence type="ECO:0000313" key="2">
    <source>
        <dbReference type="Proteomes" id="UP000191518"/>
    </source>
</evidence>